<protein>
    <recommendedName>
        <fullName evidence="4">Photosystem I assembly BtpA</fullName>
    </recommendedName>
</protein>
<dbReference type="Pfam" id="PF03437">
    <property type="entry name" value="BtpA"/>
    <property type="match status" value="1"/>
</dbReference>
<dbReference type="SUPFAM" id="SSF51366">
    <property type="entry name" value="Ribulose-phoshate binding barrel"/>
    <property type="match status" value="1"/>
</dbReference>
<dbReference type="InterPro" id="IPR005137">
    <property type="entry name" value="BtpA"/>
</dbReference>
<dbReference type="PIRSF" id="PIRSF005956">
    <property type="entry name" value="BtpA"/>
    <property type="match status" value="1"/>
</dbReference>
<name>A0A410FWA7_BIPS1</name>
<dbReference type="NCBIfam" id="TIGR00259">
    <property type="entry name" value="thylakoid_BtpA"/>
    <property type="match status" value="1"/>
</dbReference>
<evidence type="ECO:0000313" key="3">
    <source>
        <dbReference type="Proteomes" id="UP000287233"/>
    </source>
</evidence>
<organism evidence="2 3">
    <name type="scientific">Bipolaricaulis sibiricus</name>
    <dbReference type="NCBI Taxonomy" id="2501609"/>
    <lineage>
        <taxon>Bacteria</taxon>
        <taxon>Candidatus Bipolaricaulota</taxon>
        <taxon>Candidatus Bipolaricaulia</taxon>
        <taxon>Candidatus Bipolaricaulales</taxon>
        <taxon>Candidatus Bipolaricaulaceae</taxon>
        <taxon>Candidatus Bipolaricaulis</taxon>
    </lineage>
</organism>
<proteinExistence type="inferred from homology"/>
<dbReference type="PANTHER" id="PTHR21381">
    <property type="entry name" value="ZGC:162297"/>
    <property type="match status" value="1"/>
</dbReference>
<gene>
    <name evidence="2" type="ORF">BIP78_1496</name>
</gene>
<comment type="similarity">
    <text evidence="1">Belongs to the BtpA family.</text>
</comment>
<evidence type="ECO:0000256" key="1">
    <source>
        <dbReference type="ARBA" id="ARBA00006007"/>
    </source>
</evidence>
<dbReference type="KEGG" id="bih:BIP78_1496"/>
<dbReference type="EMBL" id="CP034928">
    <property type="protein sequence ID" value="QAA77262.1"/>
    <property type="molecule type" value="Genomic_DNA"/>
</dbReference>
<evidence type="ECO:0008006" key="4">
    <source>
        <dbReference type="Google" id="ProtNLM"/>
    </source>
</evidence>
<dbReference type="PANTHER" id="PTHR21381:SF3">
    <property type="entry name" value="SGC REGION PROTEIN SGCQ-RELATED"/>
    <property type="match status" value="1"/>
</dbReference>
<accession>A0A410FWA7</accession>
<dbReference type="Proteomes" id="UP000287233">
    <property type="component" value="Chromosome"/>
</dbReference>
<dbReference type="AlphaFoldDB" id="A0A410FWA7"/>
<dbReference type="InterPro" id="IPR011060">
    <property type="entry name" value="RibuloseP-bd_barrel"/>
</dbReference>
<reference evidence="3" key="1">
    <citation type="submission" date="2018-12" db="EMBL/GenBank/DDBJ databases">
        <title>Complete genome sequence of an uncultured bacterium of the candidate phylum Bipolaricaulota.</title>
        <authorList>
            <person name="Kadnikov V.V."/>
            <person name="Mardanov A.V."/>
            <person name="Beletsky A.V."/>
            <person name="Frank Y.A."/>
            <person name="Karnachuk O.V."/>
            <person name="Ravin N.V."/>
        </authorList>
    </citation>
    <scope>NUCLEOTIDE SEQUENCE [LARGE SCALE GENOMIC DNA]</scope>
</reference>
<sequence length="283" mass="30515">MSAEWKRRWDELRLASLRDLFGVEAPVIGMVHLWPLPGAPGYTGYGMDALIEAALADARALVRGGVDGLIVENMWDLPFYVGTAVPPEESACQAVAARAVVEEVPVPVGINVVHNGGVVALAIAVAAGARFIRVCLLTGAQVWDTGEFDHGCAAELLRKRKELHAEQVKLLCDVDKKHAVRFPGIGLATHIEWTEFYGADALIVSGRMTGDAPDVDKVRVAKELAHRPVLVGSGATEENIGAFLRWADGVIVGSSLKRDGDPTNPVDEERVKRFVEAARSARR</sequence>
<evidence type="ECO:0000313" key="2">
    <source>
        <dbReference type="EMBL" id="QAA77262.1"/>
    </source>
</evidence>